<dbReference type="EMBL" id="CP019914">
    <property type="protein sequence ID" value="ASJ21585.1"/>
    <property type="molecule type" value="Genomic_DNA"/>
</dbReference>
<keyword evidence="2" id="KW-1185">Reference proteome</keyword>
<dbReference type="RefSeq" id="WP_088859744.1">
    <property type="nucleotide sequence ID" value="NZ_CP019914.1"/>
</dbReference>
<dbReference type="AlphaFoldDB" id="A0AAC9XKE6"/>
<organism evidence="1 2">
    <name type="scientific">Brachyspira hampsonii</name>
    <dbReference type="NCBI Taxonomy" id="1287055"/>
    <lineage>
        <taxon>Bacteria</taxon>
        <taxon>Pseudomonadati</taxon>
        <taxon>Spirochaetota</taxon>
        <taxon>Spirochaetia</taxon>
        <taxon>Brachyspirales</taxon>
        <taxon>Brachyspiraceae</taxon>
        <taxon>Brachyspira</taxon>
    </lineage>
</organism>
<reference evidence="1 2" key="1">
    <citation type="submission" date="2017-02" db="EMBL/GenBank/DDBJ databases">
        <title>Complete genome sequence of Brachyspira hampsonii genomovar I strain NSH-16 (ATCC BAA-2463).</title>
        <authorList>
            <person name="Mirajkar N.S."/>
            <person name="Gebhart C.J."/>
        </authorList>
    </citation>
    <scope>NUCLEOTIDE SEQUENCE [LARGE SCALE GENOMIC DNA]</scope>
    <source>
        <strain evidence="1 2">NSH-16</strain>
    </source>
</reference>
<accession>A0AAC9XKE6</accession>
<protein>
    <submittedName>
        <fullName evidence="1">Uncharacterized protein</fullName>
    </submittedName>
</protein>
<dbReference type="KEGG" id="bhp:BHAMNSH16_07980"/>
<gene>
    <name evidence="1" type="ORF">BHAMNSH16_07980</name>
</gene>
<evidence type="ECO:0000313" key="2">
    <source>
        <dbReference type="Proteomes" id="UP000264880"/>
    </source>
</evidence>
<evidence type="ECO:0000313" key="1">
    <source>
        <dbReference type="EMBL" id="ASJ21585.1"/>
    </source>
</evidence>
<proteinExistence type="predicted"/>
<name>A0AAC9XKE6_9SPIR</name>
<dbReference type="Proteomes" id="UP000264880">
    <property type="component" value="Chromosome"/>
</dbReference>
<sequence>MKSFANIIELDISSPDTRLIFAPFGGVWTASINEIYSLYSSSYFNELFNIQEDELYNLFNIGSISVATGGQSSDNDRGYIEVFSLEDLYKQNKSYYQYKKDNINYIAVHFNNFETPYSKKNIIINIKRLFSTREWLDSNNSLITELNNMYDDCPPVAIEPKVEEIDTADIEGDSLAFDTIQTNEMSVTLRNDDGLFDDFSNLYGNRFLVRQIFDYQADSRMPADFNKSAGAYNEDGSVATIKYSNIIFSGFIQKPEYSFLETITITASDIRASFSTELPKNVFSEKEYSDLKNFPENVQSGEDTIDTCRTLAAGHGITVKLKPIKYYTPDILNPDLIPEVVFEICDTSRNAIESIVNRNDKLDNNRLKPHIYFIETPESENEIIEKNGTVISGELEIFIPEFKDYQDGKGSQRVWTLDKEKGQLIFRGKNQVHSITDTNDNLYEIYAEIDIPPYKSLTLIREILEDYENIAYIKENYNIENWQIEEERSREIAVLLDNDNKKTTLDLIGELSFLEQGRLEIYNNKIDFISTRFRSNEAKYKIKQYCMGRVDKTAESDEYLSSCSIKYDLLKSTYKNTDFEEEAKKRHRINAHEEFETLLKRKEDAVSLSNEIMKSRYLLKEYYTFEYYETLDFLKLFDIVEIEYKREDESYYIKPCLCEIIKLNIFDNVIKLRQI</sequence>